<keyword evidence="2" id="KW-1185">Reference proteome</keyword>
<sequence>RSVIVWSVFYTAASCSKFWHISYQHLDPIMSKKTTPKSVFPPRAFLHWTRECLVISCDSPYHLIFSAFSYMKQADLQPEFIIWTGYKAISFTDLQLFCDVTWV</sequence>
<name>A0A8C1GG37_CYPCA</name>
<protein>
    <submittedName>
        <fullName evidence="1">Uncharacterized protein</fullName>
    </submittedName>
</protein>
<proteinExistence type="predicted"/>
<dbReference type="Proteomes" id="UP000694427">
    <property type="component" value="Unplaced"/>
</dbReference>
<reference evidence="1" key="1">
    <citation type="submission" date="2025-08" db="UniProtKB">
        <authorList>
            <consortium name="Ensembl"/>
        </authorList>
    </citation>
    <scope>IDENTIFICATION</scope>
</reference>
<evidence type="ECO:0000313" key="1">
    <source>
        <dbReference type="Ensembl" id="ENSCCRP00010008326.1"/>
    </source>
</evidence>
<evidence type="ECO:0000313" key="2">
    <source>
        <dbReference type="Proteomes" id="UP000694427"/>
    </source>
</evidence>
<organism evidence="1 2">
    <name type="scientific">Cyprinus carpio</name>
    <name type="common">Common carp</name>
    <dbReference type="NCBI Taxonomy" id="7962"/>
    <lineage>
        <taxon>Eukaryota</taxon>
        <taxon>Metazoa</taxon>
        <taxon>Chordata</taxon>
        <taxon>Craniata</taxon>
        <taxon>Vertebrata</taxon>
        <taxon>Euteleostomi</taxon>
        <taxon>Actinopterygii</taxon>
        <taxon>Neopterygii</taxon>
        <taxon>Teleostei</taxon>
        <taxon>Ostariophysi</taxon>
        <taxon>Cypriniformes</taxon>
        <taxon>Cyprinidae</taxon>
        <taxon>Cyprininae</taxon>
        <taxon>Cyprinus</taxon>
    </lineage>
</organism>
<dbReference type="Ensembl" id="ENSCCRT00010009061.1">
    <property type="protein sequence ID" value="ENSCCRP00010008326.1"/>
    <property type="gene ID" value="ENSCCRG00010003548.1"/>
</dbReference>
<dbReference type="AlphaFoldDB" id="A0A8C1GG37"/>
<accession>A0A8C1GG37</accession>
<reference evidence="1" key="2">
    <citation type="submission" date="2025-09" db="UniProtKB">
        <authorList>
            <consortium name="Ensembl"/>
        </authorList>
    </citation>
    <scope>IDENTIFICATION</scope>
</reference>